<dbReference type="Pfam" id="PF21599">
    <property type="entry name" value="ZSWIM3_N"/>
    <property type="match status" value="1"/>
</dbReference>
<sequence>MFEFESENSEKPDEYDRRKEAIVNLGFNLGERFGSFEELDTKFKKACRDNYVYFHITKCLPFESVKRTLKHNCKPELKYYNLKYACIFCNGKLKETGGKTVGGKSKKSHVGVCPASITIKITEDGKFLEVFNVENYHNHSVTKQEYEQFVPKPDTDVSNLIITEISKEDKFAMAFAKANLIAKLVSVRVPHKVPEIIQNLEDFSFYLEYTGTKLTDDDYEEEMETDENNETVIETKN</sequence>
<dbReference type="OrthoDB" id="7761097at2759"/>
<dbReference type="InterPro" id="IPR048325">
    <property type="entry name" value="ZSWIM3_N"/>
</dbReference>
<dbReference type="PANTHER" id="PTHR47086">
    <property type="entry name" value="BTB DOMAIN-CONTAINING PROTEIN"/>
    <property type="match status" value="1"/>
</dbReference>
<name>A0A9N9QQ59_9CUCU</name>
<keyword evidence="3" id="KW-1185">Reference proteome</keyword>
<dbReference type="AlphaFoldDB" id="A0A9N9QQ59"/>
<organism evidence="2 3">
    <name type="scientific">Ceutorhynchus assimilis</name>
    <name type="common">cabbage seed weevil</name>
    <dbReference type="NCBI Taxonomy" id="467358"/>
    <lineage>
        <taxon>Eukaryota</taxon>
        <taxon>Metazoa</taxon>
        <taxon>Ecdysozoa</taxon>
        <taxon>Arthropoda</taxon>
        <taxon>Hexapoda</taxon>
        <taxon>Insecta</taxon>
        <taxon>Pterygota</taxon>
        <taxon>Neoptera</taxon>
        <taxon>Endopterygota</taxon>
        <taxon>Coleoptera</taxon>
        <taxon>Polyphaga</taxon>
        <taxon>Cucujiformia</taxon>
        <taxon>Curculionidae</taxon>
        <taxon>Ceutorhynchinae</taxon>
        <taxon>Ceutorhynchus</taxon>
    </lineage>
</organism>
<feature type="domain" description="ZSWIM3 N-terminal" evidence="1">
    <location>
        <begin position="28"/>
        <end position="139"/>
    </location>
</feature>
<dbReference type="PANTHER" id="PTHR47086:SF4">
    <property type="entry name" value="BTB DOMAIN-CONTAINING PROTEIN"/>
    <property type="match status" value="1"/>
</dbReference>
<evidence type="ECO:0000313" key="3">
    <source>
        <dbReference type="Proteomes" id="UP001152799"/>
    </source>
</evidence>
<dbReference type="InterPro" id="IPR040854">
    <property type="entry name" value="ZSWIM9"/>
</dbReference>
<evidence type="ECO:0000313" key="2">
    <source>
        <dbReference type="EMBL" id="CAG9769162.1"/>
    </source>
</evidence>
<gene>
    <name evidence="2" type="ORF">CEUTPL_LOCUS9678</name>
</gene>
<accession>A0A9N9QQ59</accession>
<dbReference type="Proteomes" id="UP001152799">
    <property type="component" value="Chromosome 5"/>
</dbReference>
<dbReference type="EMBL" id="OU892281">
    <property type="protein sequence ID" value="CAG9769162.1"/>
    <property type="molecule type" value="Genomic_DNA"/>
</dbReference>
<reference evidence="2" key="1">
    <citation type="submission" date="2022-01" db="EMBL/GenBank/DDBJ databases">
        <authorList>
            <person name="King R."/>
        </authorList>
    </citation>
    <scope>NUCLEOTIDE SEQUENCE</scope>
</reference>
<protein>
    <recommendedName>
        <fullName evidence="1">ZSWIM3 N-terminal domain-containing protein</fullName>
    </recommendedName>
</protein>
<evidence type="ECO:0000259" key="1">
    <source>
        <dbReference type="Pfam" id="PF21599"/>
    </source>
</evidence>
<proteinExistence type="predicted"/>